<evidence type="ECO:0000259" key="7">
    <source>
        <dbReference type="Pfam" id="PF10035"/>
    </source>
</evidence>
<feature type="transmembrane region" description="Helical" evidence="6">
    <location>
        <begin position="113"/>
        <end position="131"/>
    </location>
</feature>
<evidence type="ECO:0000256" key="1">
    <source>
        <dbReference type="ARBA" id="ARBA00004651"/>
    </source>
</evidence>
<dbReference type="GO" id="GO:0005886">
    <property type="term" value="C:plasma membrane"/>
    <property type="evidence" value="ECO:0007669"/>
    <property type="project" value="UniProtKB-SubCell"/>
</dbReference>
<evidence type="ECO:0000256" key="6">
    <source>
        <dbReference type="SAM" id="Phobius"/>
    </source>
</evidence>
<evidence type="ECO:0000256" key="2">
    <source>
        <dbReference type="ARBA" id="ARBA00022475"/>
    </source>
</evidence>
<dbReference type="RefSeq" id="WP_073046045.1">
    <property type="nucleotide sequence ID" value="NZ_FQZL01000004.1"/>
</dbReference>
<feature type="transmembrane region" description="Helical" evidence="6">
    <location>
        <begin position="152"/>
        <end position="175"/>
    </location>
</feature>
<evidence type="ECO:0000313" key="9">
    <source>
        <dbReference type="Proteomes" id="UP000184052"/>
    </source>
</evidence>
<dbReference type="InterPro" id="IPR051461">
    <property type="entry name" value="UPF0750_membrane"/>
</dbReference>
<name>A0A1M6B0T2_9FIRM</name>
<accession>A0A1M6B0T2</accession>
<evidence type="ECO:0000256" key="4">
    <source>
        <dbReference type="ARBA" id="ARBA00022989"/>
    </source>
</evidence>
<reference evidence="8 9" key="1">
    <citation type="submission" date="2016-11" db="EMBL/GenBank/DDBJ databases">
        <authorList>
            <person name="Jaros S."/>
            <person name="Januszkiewicz K."/>
            <person name="Wedrychowicz H."/>
        </authorList>
    </citation>
    <scope>NUCLEOTIDE SEQUENCE [LARGE SCALE GENOMIC DNA]</scope>
    <source>
        <strain evidence="8 9">DSM 17477</strain>
    </source>
</reference>
<dbReference type="PIRSF" id="PIRSF006483">
    <property type="entry name" value="Membrane_protein_YitT"/>
    <property type="match status" value="1"/>
</dbReference>
<dbReference type="InterPro" id="IPR019264">
    <property type="entry name" value="DUF2179"/>
</dbReference>
<gene>
    <name evidence="8" type="ORF">SAMN02745751_00315</name>
</gene>
<dbReference type="Pfam" id="PF10035">
    <property type="entry name" value="DUF2179"/>
    <property type="match status" value="1"/>
</dbReference>
<dbReference type="OrthoDB" id="3180973at2"/>
<organism evidence="8 9">
    <name type="scientific">Dethiosulfatibacter aminovorans DSM 17477</name>
    <dbReference type="NCBI Taxonomy" id="1121476"/>
    <lineage>
        <taxon>Bacteria</taxon>
        <taxon>Bacillati</taxon>
        <taxon>Bacillota</taxon>
        <taxon>Tissierellia</taxon>
        <taxon>Dethiosulfatibacter</taxon>
    </lineage>
</organism>
<dbReference type="Proteomes" id="UP000184052">
    <property type="component" value="Unassembled WGS sequence"/>
</dbReference>
<keyword evidence="3 6" id="KW-0812">Transmembrane</keyword>
<proteinExistence type="predicted"/>
<dbReference type="PANTHER" id="PTHR33545">
    <property type="entry name" value="UPF0750 MEMBRANE PROTEIN YITT-RELATED"/>
    <property type="match status" value="1"/>
</dbReference>
<dbReference type="PANTHER" id="PTHR33545:SF5">
    <property type="entry name" value="UPF0750 MEMBRANE PROTEIN YITT"/>
    <property type="match status" value="1"/>
</dbReference>
<keyword evidence="4 6" id="KW-1133">Transmembrane helix</keyword>
<dbReference type="CDD" id="cd16380">
    <property type="entry name" value="YitT_C"/>
    <property type="match status" value="1"/>
</dbReference>
<keyword evidence="2" id="KW-1003">Cell membrane</keyword>
<dbReference type="EMBL" id="FQZL01000004">
    <property type="protein sequence ID" value="SHI42301.1"/>
    <property type="molecule type" value="Genomic_DNA"/>
</dbReference>
<evidence type="ECO:0000256" key="3">
    <source>
        <dbReference type="ARBA" id="ARBA00022692"/>
    </source>
</evidence>
<feature type="transmembrane region" description="Helical" evidence="6">
    <location>
        <begin position="12"/>
        <end position="35"/>
    </location>
</feature>
<feature type="domain" description="DUF2179" evidence="7">
    <location>
        <begin position="230"/>
        <end position="284"/>
    </location>
</feature>
<feature type="transmembrane region" description="Helical" evidence="6">
    <location>
        <begin position="181"/>
        <end position="203"/>
    </location>
</feature>
<dbReference type="InterPro" id="IPR015867">
    <property type="entry name" value="N-reg_PII/ATP_PRibTrfase_C"/>
</dbReference>
<evidence type="ECO:0000256" key="5">
    <source>
        <dbReference type="ARBA" id="ARBA00023136"/>
    </source>
</evidence>
<evidence type="ECO:0000313" key="8">
    <source>
        <dbReference type="EMBL" id="SHI42301.1"/>
    </source>
</evidence>
<comment type="subcellular location">
    <subcellularLocation>
        <location evidence="1">Cell membrane</location>
        <topology evidence="1">Multi-pass membrane protein</topology>
    </subcellularLocation>
</comment>
<dbReference type="STRING" id="1121476.SAMN02745751_00315"/>
<feature type="transmembrane region" description="Helical" evidence="6">
    <location>
        <begin position="62"/>
        <end position="80"/>
    </location>
</feature>
<feature type="transmembrane region" description="Helical" evidence="6">
    <location>
        <begin position="87"/>
        <end position="107"/>
    </location>
</feature>
<dbReference type="AlphaFoldDB" id="A0A1M6B0T2"/>
<keyword evidence="9" id="KW-1185">Reference proteome</keyword>
<dbReference type="Gene3D" id="3.30.70.120">
    <property type="match status" value="1"/>
</dbReference>
<dbReference type="InterPro" id="IPR003740">
    <property type="entry name" value="YitT"/>
</dbReference>
<dbReference type="Pfam" id="PF02588">
    <property type="entry name" value="YitT_membrane"/>
    <property type="match status" value="1"/>
</dbReference>
<protein>
    <submittedName>
        <fullName evidence="8">Uncharacterized membrane-anchored protein YitT, contains DUF161 and DUF2179 domains</fullName>
    </submittedName>
</protein>
<keyword evidence="5 6" id="KW-0472">Membrane</keyword>
<sequence length="296" mass="33207">MKKHEKFDKFKNVFIDYLFLIVGNSLMAFAITAILRPNKLITGGITGISLLIDNLMGIPYTIYYYALTITVLILALIFLGKKKVGKIIMVSIIFPPMLILFESLNFRLVQNDMFLAAIFYGVISGAGYGLIVTRGFSFAGTDAIARIIHNKLLPFIGVSQLMLVADILIISTSIIKYDINTALYAILTMFIYVRTLESVLYGFSDKKVKLEIISDMDNEIEKYILNTIGRGISKYNIIGGYTNKNKIKVVSICTPRESLLIRNFVSDLDENAFMDVMPVNSVWGSGLGFEPLREEK</sequence>